<keyword evidence="4" id="KW-0807">Transducer</keyword>
<dbReference type="EMBL" id="CP096574">
    <property type="protein sequence ID" value="UPU34611.1"/>
    <property type="molecule type" value="Genomic_DNA"/>
</dbReference>
<dbReference type="PANTHER" id="PTHR43531:SF11">
    <property type="entry name" value="METHYL-ACCEPTING CHEMOTAXIS PROTEIN 3"/>
    <property type="match status" value="1"/>
</dbReference>
<keyword evidence="7" id="KW-1133">Transmembrane helix</keyword>
<feature type="compositionally biased region" description="Low complexity" evidence="6">
    <location>
        <begin position="453"/>
        <end position="477"/>
    </location>
</feature>
<dbReference type="InterPro" id="IPR047347">
    <property type="entry name" value="YvaQ-like_sensor"/>
</dbReference>
<feature type="coiled-coil region" evidence="5">
    <location>
        <begin position="624"/>
        <end position="662"/>
    </location>
</feature>
<sequence length="730" mass="78211">MKIQDMKIGTRLSVGFGIILLLLLVIGAISVFSMLKIDQGLETIVKKDYAKIKLANDATKHVTGIVSSVQTMLLETDPAARREENKKIDQARQQYKSAMEKLEKLETTGQGKELIAKAKQSLDNARKANNQAIELALAGNGARASAVFEKEAGPLLALIAPAFNELVQYQEQGIEERYVDAAALSSRSRVIAITLALLAIAIGAVIGYVITRSISRPVSALSACADKLALGDVEVEIDTNGKDEMAELARSFRNMADNIKEASLAAERVAHGDLSVQVTPKSERDLMGNNLSTMIATIGKLSQEMNDLIKSIREGKLSVRGDAASFQGAWGELLTGQNRLIEAFVQPIDVTSRHLARISKGDIPAKITDTYYGDFNDIINSLNLLIEANNDATRLAKEIADGNLLLEVKQRSENDGLMQALASMVQNLTRVVSDVKIAADNVTAGSQELSSTSEEMSQGASEQAASAEEASASMEQMTSNIRQNADNSLQTEKIALKSATDASESGDAVARTVAAMKEIAAKISIIEEIARQTNLLALNAAIEAARAGEHGKGFAVVASEVRKLAERSQRAAGEIGDLSLTSVEVAEHAGNLLEMLVPDIHKTAELVQEISAACREQDTGAEQINRAIQQLDQVIQQNAGASEEMASTAEELASQAEQLQSTIAFFKVGAATLEQRQPRKNAAATPASAGMKRAQQKLTRSAKTLPDLTGVDLNMAGNEESLLQAGFERY</sequence>
<evidence type="ECO:0000256" key="6">
    <source>
        <dbReference type="SAM" id="MobiDB-lite"/>
    </source>
</evidence>
<evidence type="ECO:0000259" key="8">
    <source>
        <dbReference type="PROSITE" id="PS50111"/>
    </source>
</evidence>
<evidence type="ECO:0000256" key="2">
    <source>
        <dbReference type="ARBA" id="ARBA00022500"/>
    </source>
</evidence>
<dbReference type="SUPFAM" id="SSF158472">
    <property type="entry name" value="HAMP domain-like"/>
    <property type="match status" value="1"/>
</dbReference>
<dbReference type="GO" id="GO:0006935">
    <property type="term" value="P:chemotaxis"/>
    <property type="evidence" value="ECO:0007669"/>
    <property type="project" value="UniProtKB-KW"/>
</dbReference>
<dbReference type="RefSeq" id="WP_183348624.1">
    <property type="nucleotide sequence ID" value="NZ_BLXY01000006.1"/>
</dbReference>
<comment type="similarity">
    <text evidence="3">Belongs to the methyl-accepting chemotaxis (MCP) protein family.</text>
</comment>
<dbReference type="InterPro" id="IPR051310">
    <property type="entry name" value="MCP_chemotaxis"/>
</dbReference>
<evidence type="ECO:0000313" key="12">
    <source>
        <dbReference type="Proteomes" id="UP000568888"/>
    </source>
</evidence>
<dbReference type="Proteomes" id="UP000831485">
    <property type="component" value="Chromosome"/>
</dbReference>
<dbReference type="InterPro" id="IPR024478">
    <property type="entry name" value="HlyB_4HB_MCP"/>
</dbReference>
<keyword evidence="7" id="KW-0812">Transmembrane</keyword>
<dbReference type="PROSITE" id="PS50885">
    <property type="entry name" value="HAMP"/>
    <property type="match status" value="1"/>
</dbReference>
<keyword evidence="2" id="KW-0145">Chemotaxis</keyword>
<evidence type="ECO:0000313" key="10">
    <source>
        <dbReference type="EMBL" id="GFO64984.1"/>
    </source>
</evidence>
<dbReference type="GO" id="GO:0004888">
    <property type="term" value="F:transmembrane signaling receptor activity"/>
    <property type="evidence" value="ECO:0007669"/>
    <property type="project" value="TreeGrafter"/>
</dbReference>
<evidence type="ECO:0000259" key="9">
    <source>
        <dbReference type="PROSITE" id="PS50885"/>
    </source>
</evidence>
<dbReference type="Pfam" id="PF00015">
    <property type="entry name" value="MCPsignal"/>
    <property type="match status" value="1"/>
</dbReference>
<feature type="region of interest" description="Disordered" evidence="6">
    <location>
        <begin position="445"/>
        <end position="477"/>
    </location>
</feature>
<dbReference type="CDD" id="cd06225">
    <property type="entry name" value="HAMP"/>
    <property type="match status" value="1"/>
</dbReference>
<dbReference type="Pfam" id="PF18947">
    <property type="entry name" value="HAMP_2"/>
    <property type="match status" value="1"/>
</dbReference>
<dbReference type="PANTHER" id="PTHR43531">
    <property type="entry name" value="PROTEIN ICFG"/>
    <property type="match status" value="1"/>
</dbReference>
<reference evidence="12" key="1">
    <citation type="submission" date="2020-06" db="EMBL/GenBank/DDBJ databases">
        <title>Draft genomic sequecing of Geomonas sp. Red736.</title>
        <authorList>
            <person name="Itoh H."/>
            <person name="Xu Z.X."/>
            <person name="Ushijima N."/>
            <person name="Masuda Y."/>
            <person name="Shiratori Y."/>
            <person name="Senoo K."/>
        </authorList>
    </citation>
    <scope>NUCLEOTIDE SEQUENCE [LARGE SCALE GENOMIC DNA]</scope>
    <source>
        <strain evidence="12">Red736</strain>
    </source>
</reference>
<feature type="coiled-coil region" evidence="5">
    <location>
        <begin position="81"/>
        <end position="135"/>
    </location>
</feature>
<comment type="subcellular location">
    <subcellularLocation>
        <location evidence="1">Membrane</location>
    </subcellularLocation>
</comment>
<dbReference type="AlphaFoldDB" id="A0A6V8MYR6"/>
<dbReference type="EMBL" id="BLXY01000006">
    <property type="protein sequence ID" value="GFO64984.1"/>
    <property type="molecule type" value="Genomic_DNA"/>
</dbReference>
<dbReference type="Gene3D" id="1.20.120.1530">
    <property type="match status" value="1"/>
</dbReference>
<dbReference type="Gene3D" id="6.10.340.10">
    <property type="match status" value="1"/>
</dbReference>
<dbReference type="GO" id="GO:0007165">
    <property type="term" value="P:signal transduction"/>
    <property type="evidence" value="ECO:0007669"/>
    <property type="project" value="UniProtKB-KW"/>
</dbReference>
<dbReference type="PROSITE" id="PS50111">
    <property type="entry name" value="CHEMOTAXIS_TRANSDUC_2"/>
    <property type="match status" value="1"/>
</dbReference>
<keyword evidence="7" id="KW-0472">Membrane</keyword>
<keyword evidence="5" id="KW-0175">Coiled coil</keyword>
<dbReference type="InterPro" id="IPR004089">
    <property type="entry name" value="MCPsignal_dom"/>
</dbReference>
<feature type="region of interest" description="Disordered" evidence="6">
    <location>
        <begin position="675"/>
        <end position="705"/>
    </location>
</feature>
<dbReference type="GO" id="GO:0005886">
    <property type="term" value="C:plasma membrane"/>
    <property type="evidence" value="ECO:0007669"/>
    <property type="project" value="TreeGrafter"/>
</dbReference>
<proteinExistence type="inferred from homology"/>
<accession>A0A6V8MYR6</accession>
<keyword evidence="13" id="KW-1185">Reference proteome</keyword>
<dbReference type="Gene3D" id="1.10.287.950">
    <property type="entry name" value="Methyl-accepting chemotaxis protein"/>
    <property type="match status" value="1"/>
</dbReference>
<evidence type="ECO:0000256" key="4">
    <source>
        <dbReference type="PROSITE-ProRule" id="PRU00284"/>
    </source>
</evidence>
<dbReference type="FunFam" id="1.10.287.950:FF:000001">
    <property type="entry name" value="Methyl-accepting chemotaxis sensory transducer"/>
    <property type="match status" value="1"/>
</dbReference>
<dbReference type="SMART" id="SM00304">
    <property type="entry name" value="HAMP"/>
    <property type="match status" value="2"/>
</dbReference>
<feature type="transmembrane region" description="Helical" evidence="7">
    <location>
        <begin position="12"/>
        <end position="35"/>
    </location>
</feature>
<evidence type="ECO:0000313" key="11">
    <source>
        <dbReference type="EMBL" id="UPU34611.1"/>
    </source>
</evidence>
<dbReference type="SMART" id="SM00283">
    <property type="entry name" value="MA"/>
    <property type="match status" value="1"/>
</dbReference>
<feature type="domain" description="Methyl-accepting transducer" evidence="8">
    <location>
        <begin position="438"/>
        <end position="653"/>
    </location>
</feature>
<evidence type="ECO:0000256" key="7">
    <source>
        <dbReference type="SAM" id="Phobius"/>
    </source>
</evidence>
<feature type="transmembrane region" description="Helical" evidence="7">
    <location>
        <begin position="190"/>
        <end position="210"/>
    </location>
</feature>
<evidence type="ECO:0000256" key="3">
    <source>
        <dbReference type="ARBA" id="ARBA00029447"/>
    </source>
</evidence>
<name>A0A6V8MYR6_9BACT</name>
<organism evidence="10 12">
    <name type="scientific">Geomonas paludis</name>
    <dbReference type="NCBI Taxonomy" id="2740185"/>
    <lineage>
        <taxon>Bacteria</taxon>
        <taxon>Pseudomonadati</taxon>
        <taxon>Thermodesulfobacteriota</taxon>
        <taxon>Desulfuromonadia</taxon>
        <taxon>Geobacterales</taxon>
        <taxon>Geobacteraceae</taxon>
        <taxon>Geomonas</taxon>
    </lineage>
</organism>
<evidence type="ECO:0000313" key="13">
    <source>
        <dbReference type="Proteomes" id="UP000831485"/>
    </source>
</evidence>
<dbReference type="Pfam" id="PF12729">
    <property type="entry name" value="4HB_MCP_1"/>
    <property type="match status" value="1"/>
</dbReference>
<evidence type="ECO:0000256" key="5">
    <source>
        <dbReference type="SAM" id="Coils"/>
    </source>
</evidence>
<gene>
    <name evidence="10" type="primary">mcp34H-3</name>
    <name evidence="10" type="ORF">GMPD_29030</name>
    <name evidence="11" type="ORF">M1B72_14280</name>
</gene>
<dbReference type="Pfam" id="PF00672">
    <property type="entry name" value="HAMP"/>
    <property type="match status" value="1"/>
</dbReference>
<feature type="domain" description="HAMP" evidence="9">
    <location>
        <begin position="212"/>
        <end position="264"/>
    </location>
</feature>
<protein>
    <submittedName>
        <fullName evidence="10">Methyl-accepting chemotaxis protein</fullName>
    </submittedName>
</protein>
<dbReference type="Proteomes" id="UP000568888">
    <property type="component" value="Unassembled WGS sequence"/>
</dbReference>
<evidence type="ECO:0000256" key="1">
    <source>
        <dbReference type="ARBA" id="ARBA00004370"/>
    </source>
</evidence>
<dbReference type="CDD" id="cd19411">
    <property type="entry name" value="MCP2201-like_sensor"/>
    <property type="match status" value="1"/>
</dbReference>
<dbReference type="SUPFAM" id="SSF58104">
    <property type="entry name" value="Methyl-accepting chemotaxis protein (MCP) signaling domain"/>
    <property type="match status" value="1"/>
</dbReference>
<reference evidence="11" key="3">
    <citation type="submission" date="2022-04" db="EMBL/GenBank/DDBJ databases">
        <authorList>
            <person name="Liu G."/>
        </authorList>
    </citation>
    <scope>NUCLEOTIDE SEQUENCE</scope>
    <source>
        <strain evidence="11">RG22</strain>
    </source>
</reference>
<dbReference type="InterPro" id="IPR003660">
    <property type="entry name" value="HAMP_dom"/>
</dbReference>
<reference evidence="10" key="2">
    <citation type="journal article" date="2021" name="Int. J. Syst. Evol. Microbiol.">
        <title>Geomonas silvestris sp. nov., Geomonas paludis sp. nov. and Geomonas limicola sp. nov., isolated from terrestrial environments, and emended description of the genus Geomonas.</title>
        <authorList>
            <person name="Itoh H."/>
            <person name="Xu Z."/>
            <person name="Masuda Y."/>
            <person name="Ushijima N."/>
            <person name="Hayakawa C."/>
            <person name="Shiratori Y."/>
            <person name="Senoo K."/>
        </authorList>
    </citation>
    <scope>NUCLEOTIDE SEQUENCE</scope>
    <source>
        <strain evidence="10">Red736</strain>
    </source>
</reference>